<proteinExistence type="predicted"/>
<organism evidence="1">
    <name type="scientific">Anguilla anguilla</name>
    <name type="common">European freshwater eel</name>
    <name type="synonym">Muraena anguilla</name>
    <dbReference type="NCBI Taxonomy" id="7936"/>
    <lineage>
        <taxon>Eukaryota</taxon>
        <taxon>Metazoa</taxon>
        <taxon>Chordata</taxon>
        <taxon>Craniata</taxon>
        <taxon>Vertebrata</taxon>
        <taxon>Euteleostomi</taxon>
        <taxon>Actinopterygii</taxon>
        <taxon>Neopterygii</taxon>
        <taxon>Teleostei</taxon>
        <taxon>Anguilliformes</taxon>
        <taxon>Anguillidae</taxon>
        <taxon>Anguilla</taxon>
    </lineage>
</organism>
<accession>A0A0E9QBP7</accession>
<dbReference type="AlphaFoldDB" id="A0A0E9QBP7"/>
<evidence type="ECO:0000313" key="1">
    <source>
        <dbReference type="EMBL" id="JAH14281.1"/>
    </source>
</evidence>
<dbReference type="EMBL" id="GBXM01094296">
    <property type="protein sequence ID" value="JAH14281.1"/>
    <property type="molecule type" value="Transcribed_RNA"/>
</dbReference>
<name>A0A0E9QBP7_ANGAN</name>
<reference evidence="1" key="2">
    <citation type="journal article" date="2015" name="Fish Shellfish Immunol.">
        <title>Early steps in the European eel (Anguilla anguilla)-Vibrio vulnificus interaction in the gills: Role of the RtxA13 toxin.</title>
        <authorList>
            <person name="Callol A."/>
            <person name="Pajuelo D."/>
            <person name="Ebbesson L."/>
            <person name="Teles M."/>
            <person name="MacKenzie S."/>
            <person name="Amaro C."/>
        </authorList>
    </citation>
    <scope>NUCLEOTIDE SEQUENCE</scope>
</reference>
<protein>
    <submittedName>
        <fullName evidence="1">Uncharacterized protein</fullName>
    </submittedName>
</protein>
<reference evidence="1" key="1">
    <citation type="submission" date="2014-11" db="EMBL/GenBank/DDBJ databases">
        <authorList>
            <person name="Amaro Gonzalez C."/>
        </authorList>
    </citation>
    <scope>NUCLEOTIDE SEQUENCE</scope>
</reference>
<sequence>MVYLRNVLMVQTYSCFRNIDKYGQYF</sequence>